<dbReference type="Gene3D" id="2.40.170.20">
    <property type="entry name" value="TonB-dependent receptor, beta-barrel domain"/>
    <property type="match status" value="1"/>
</dbReference>
<keyword evidence="4 8" id="KW-0812">Transmembrane</keyword>
<dbReference type="Gene3D" id="2.170.130.10">
    <property type="entry name" value="TonB-dependent receptor, plug domain"/>
    <property type="match status" value="1"/>
</dbReference>
<dbReference type="NCBIfam" id="TIGR04056">
    <property type="entry name" value="OMP_RagA_SusC"/>
    <property type="match status" value="1"/>
</dbReference>
<dbReference type="EMBL" id="BAABFN010000004">
    <property type="protein sequence ID" value="GAA4310429.1"/>
    <property type="molecule type" value="Genomic_DNA"/>
</dbReference>
<gene>
    <name evidence="10" type="ORF">GCM10023143_18890</name>
</gene>
<evidence type="ECO:0000256" key="2">
    <source>
        <dbReference type="ARBA" id="ARBA00022448"/>
    </source>
</evidence>
<dbReference type="InterPro" id="IPR023996">
    <property type="entry name" value="TonB-dep_OMP_SusC/RagA"/>
</dbReference>
<protein>
    <submittedName>
        <fullName evidence="10">TonB-dependent receptor</fullName>
    </submittedName>
</protein>
<dbReference type="NCBIfam" id="TIGR04057">
    <property type="entry name" value="SusC_RagA_signa"/>
    <property type="match status" value="1"/>
</dbReference>
<dbReference type="InterPro" id="IPR037066">
    <property type="entry name" value="Plug_dom_sf"/>
</dbReference>
<keyword evidence="10" id="KW-0675">Receptor</keyword>
<comment type="similarity">
    <text evidence="8">Belongs to the TonB-dependent receptor family.</text>
</comment>
<keyword evidence="7 8" id="KW-0998">Cell outer membrane</keyword>
<keyword evidence="3 8" id="KW-1134">Transmembrane beta strand</keyword>
<dbReference type="InterPro" id="IPR036942">
    <property type="entry name" value="Beta-barrel_TonB_sf"/>
</dbReference>
<evidence type="ECO:0000256" key="1">
    <source>
        <dbReference type="ARBA" id="ARBA00004571"/>
    </source>
</evidence>
<dbReference type="InterPro" id="IPR012910">
    <property type="entry name" value="Plug_dom"/>
</dbReference>
<reference evidence="11" key="1">
    <citation type="journal article" date="2019" name="Int. J. Syst. Evol. Microbiol.">
        <title>The Global Catalogue of Microorganisms (GCM) 10K type strain sequencing project: providing services to taxonomists for standard genome sequencing and annotation.</title>
        <authorList>
            <consortium name="The Broad Institute Genomics Platform"/>
            <consortium name="The Broad Institute Genome Sequencing Center for Infectious Disease"/>
            <person name="Wu L."/>
            <person name="Ma J."/>
        </authorList>
    </citation>
    <scope>NUCLEOTIDE SEQUENCE [LARGE SCALE GENOMIC DNA]</scope>
    <source>
        <strain evidence="11">JCM 17664</strain>
    </source>
</reference>
<evidence type="ECO:0000256" key="8">
    <source>
        <dbReference type="PROSITE-ProRule" id="PRU01360"/>
    </source>
</evidence>
<dbReference type="PANTHER" id="PTHR30069:SF29">
    <property type="entry name" value="HEMOGLOBIN AND HEMOGLOBIN-HAPTOGLOBIN-BINDING PROTEIN 1-RELATED"/>
    <property type="match status" value="1"/>
</dbReference>
<dbReference type="PROSITE" id="PS52016">
    <property type="entry name" value="TONB_DEPENDENT_REC_3"/>
    <property type="match status" value="1"/>
</dbReference>
<organism evidence="10 11">
    <name type="scientific">Compostibacter hankyongensis</name>
    <dbReference type="NCBI Taxonomy" id="1007089"/>
    <lineage>
        <taxon>Bacteria</taxon>
        <taxon>Pseudomonadati</taxon>
        <taxon>Bacteroidota</taxon>
        <taxon>Chitinophagia</taxon>
        <taxon>Chitinophagales</taxon>
        <taxon>Chitinophagaceae</taxon>
        <taxon>Compostibacter</taxon>
    </lineage>
</organism>
<proteinExistence type="inferred from homology"/>
<evidence type="ECO:0000313" key="11">
    <source>
        <dbReference type="Proteomes" id="UP001501207"/>
    </source>
</evidence>
<dbReference type="PANTHER" id="PTHR30069">
    <property type="entry name" value="TONB-DEPENDENT OUTER MEMBRANE RECEPTOR"/>
    <property type="match status" value="1"/>
</dbReference>
<keyword evidence="2 8" id="KW-0813">Transport</keyword>
<evidence type="ECO:0000256" key="7">
    <source>
        <dbReference type="ARBA" id="ARBA00023237"/>
    </source>
</evidence>
<dbReference type="Pfam" id="PF13715">
    <property type="entry name" value="CarbopepD_reg_2"/>
    <property type="match status" value="1"/>
</dbReference>
<keyword evidence="6 8" id="KW-0472">Membrane</keyword>
<keyword evidence="5" id="KW-0732">Signal</keyword>
<dbReference type="Pfam" id="PF07715">
    <property type="entry name" value="Plug"/>
    <property type="match status" value="1"/>
</dbReference>
<dbReference type="Gene3D" id="2.60.40.1120">
    <property type="entry name" value="Carboxypeptidase-like, regulatory domain"/>
    <property type="match status" value="1"/>
</dbReference>
<name>A0ABP8FT70_9BACT</name>
<evidence type="ECO:0000259" key="9">
    <source>
        <dbReference type="Pfam" id="PF07715"/>
    </source>
</evidence>
<evidence type="ECO:0000256" key="4">
    <source>
        <dbReference type="ARBA" id="ARBA00022692"/>
    </source>
</evidence>
<accession>A0ABP8FT70</accession>
<dbReference type="InterPro" id="IPR008969">
    <property type="entry name" value="CarboxyPept-like_regulatory"/>
</dbReference>
<evidence type="ECO:0000256" key="5">
    <source>
        <dbReference type="ARBA" id="ARBA00022729"/>
    </source>
</evidence>
<dbReference type="SUPFAM" id="SSF56935">
    <property type="entry name" value="Porins"/>
    <property type="match status" value="1"/>
</dbReference>
<dbReference type="InterPro" id="IPR039426">
    <property type="entry name" value="TonB-dep_rcpt-like"/>
</dbReference>
<comment type="caution">
    <text evidence="10">The sequence shown here is derived from an EMBL/GenBank/DDBJ whole genome shotgun (WGS) entry which is preliminary data.</text>
</comment>
<feature type="domain" description="TonB-dependent receptor plug" evidence="9">
    <location>
        <begin position="125"/>
        <end position="225"/>
    </location>
</feature>
<dbReference type="Proteomes" id="UP001501207">
    <property type="component" value="Unassembled WGS sequence"/>
</dbReference>
<evidence type="ECO:0000256" key="3">
    <source>
        <dbReference type="ARBA" id="ARBA00022452"/>
    </source>
</evidence>
<comment type="subcellular location">
    <subcellularLocation>
        <location evidence="1 8">Cell outer membrane</location>
        <topology evidence="1 8">Multi-pass membrane protein</topology>
    </subcellularLocation>
</comment>
<dbReference type="SUPFAM" id="SSF49464">
    <property type="entry name" value="Carboxypeptidase regulatory domain-like"/>
    <property type="match status" value="1"/>
</dbReference>
<evidence type="ECO:0000313" key="10">
    <source>
        <dbReference type="EMBL" id="GAA4310429.1"/>
    </source>
</evidence>
<keyword evidence="11" id="KW-1185">Reference proteome</keyword>
<evidence type="ECO:0000256" key="6">
    <source>
        <dbReference type="ARBA" id="ARBA00023136"/>
    </source>
</evidence>
<dbReference type="InterPro" id="IPR023997">
    <property type="entry name" value="TonB-dep_OMP_SusC/RagA_CS"/>
</dbReference>
<sequence length="1031" mass="113911">MFTGALQAFSADRYPGKIKPQDVREIKGPHSLAAHRISGKITDEQGNPVVGATVSVKGTAAGTTTDDKGRYAIEAEQGQTLVFTSIGYKAKEVVYSGQTRIDIRLEVASTQLNEVVAIGYGTQKKVSLTGAISSLNSKELKTATSPTLSNMLAGKMPGLRVAQRTSEPGVYNTSFDIRGMGAPLIIVDGVPRSDFNRIDPNDVESISILKDASAAVYGVRAANGVVLVTTKRGKAGQVEINYTGTVGGASPTIFPRGLNAYQYATLTNEADINNGAQPTFSKEQLEQYKNGTLRGTDWFGMLTRQYAPQMQHDLSVSGGTEKTTYFFSVGIYDDQGLWKSGSLNDKRYNFRSNITSKITDNLEAQMLLSGFQDTRNTPFGSTTSILNQPLLMPPTLPAYANNNPKYLQETGVSPSNPIALTNAGIVGYSKYLDKSLNGSLVLNYTVPFVPGLKARAMYSYDVTNNLGKSWRKRYPLYTYDNATDTYNPVYRQDPSTLSEQFEENHTSDVQLSLNYEKSFTGRHTLKALLLFEQLQKDSSNFNASKEFTLDAVDQFYAGNAANQRVNSGITSPFANQGIVGRLNYAYMDKYLIEGSFRYDGSSKFAKGHRWGFFPAISVGWRLSEESFIKDNIPAFTNLKLRASWGKLGDDAASTYQFLTGYNYPFGNYVLGDQVIGGLASRGMPNPDITWFTATTTDIGLDGEIGNGMLTFTADIFRRKKNGILASRLLSLPASVGAALPQENLNSNLTQGFEVQVGHAGRAGKFNYNVSANVSFSRTKLLYVERAASTNAYQNWRENNSDRWNDIVWGYTVVGQFTSQEDIDGWAIEDGRGNTTVLPGDLKYQDYNHDGIIDGNDMHPIGRNPNLPEWNFGLTASVTWKGLDLNILLQGAHGYYVNQNGDGLFSNPVPYKRNGLLPEFMDRWHHEDIFDPTSPWVPGKYPASRYQGTANVNYLPSTYWWHSDPYLRVKSIELGYTLPASITKKIVKSVRVFVNGFNMLTWSKVSYIDPEHNTNTAYPIMKNFNGGLNITF</sequence>